<dbReference type="Gene3D" id="3.90.1640.10">
    <property type="entry name" value="inorganic pyrophosphatase (n-terminal core)"/>
    <property type="match status" value="1"/>
</dbReference>
<feature type="compositionally biased region" description="Polar residues" evidence="1">
    <location>
        <begin position="419"/>
        <end position="430"/>
    </location>
</feature>
<comment type="caution">
    <text evidence="2">The sequence shown here is derived from an EMBL/GenBank/DDBJ whole genome shotgun (WGS) entry which is preliminary data.</text>
</comment>
<keyword evidence="3" id="KW-1185">Reference proteome</keyword>
<dbReference type="Proteomes" id="UP001604277">
    <property type="component" value="Unassembled WGS sequence"/>
</dbReference>
<feature type="region of interest" description="Disordered" evidence="1">
    <location>
        <begin position="412"/>
        <end position="437"/>
    </location>
</feature>
<gene>
    <name evidence="2" type="ORF">Fot_29535</name>
</gene>
<feature type="region of interest" description="Disordered" evidence="1">
    <location>
        <begin position="341"/>
        <end position="365"/>
    </location>
</feature>
<feature type="region of interest" description="Disordered" evidence="1">
    <location>
        <begin position="1"/>
        <end position="35"/>
    </location>
</feature>
<organism evidence="2 3">
    <name type="scientific">Forsythia ovata</name>
    <dbReference type="NCBI Taxonomy" id="205694"/>
    <lineage>
        <taxon>Eukaryota</taxon>
        <taxon>Viridiplantae</taxon>
        <taxon>Streptophyta</taxon>
        <taxon>Embryophyta</taxon>
        <taxon>Tracheophyta</taxon>
        <taxon>Spermatophyta</taxon>
        <taxon>Magnoliopsida</taxon>
        <taxon>eudicotyledons</taxon>
        <taxon>Gunneridae</taxon>
        <taxon>Pentapetalae</taxon>
        <taxon>asterids</taxon>
        <taxon>lamiids</taxon>
        <taxon>Lamiales</taxon>
        <taxon>Oleaceae</taxon>
        <taxon>Forsythieae</taxon>
        <taxon>Forsythia</taxon>
    </lineage>
</organism>
<name>A0ABD1TS58_9LAMI</name>
<reference evidence="3" key="1">
    <citation type="submission" date="2024-07" db="EMBL/GenBank/DDBJ databases">
        <title>Two chromosome-level genome assemblies of Korean endemic species Abeliophyllum distichum and Forsythia ovata (Oleaceae).</title>
        <authorList>
            <person name="Jang H."/>
        </authorList>
    </citation>
    <scope>NUCLEOTIDE SEQUENCE [LARGE SCALE GENOMIC DNA]</scope>
</reference>
<proteinExistence type="predicted"/>
<evidence type="ECO:0000313" key="2">
    <source>
        <dbReference type="EMBL" id="KAL2515564.1"/>
    </source>
</evidence>
<dbReference type="EMBL" id="JBFOLJ010000008">
    <property type="protein sequence ID" value="KAL2515564.1"/>
    <property type="molecule type" value="Genomic_DNA"/>
</dbReference>
<sequence length="437" mass="48656">MEGFSGEILSKTAKHARNTSETNLDPPKAEAASPASEFQKRFINMIKIPFPSPSPSPPISPDSLPQAPLVFSRPHHYLSTNQRTTSHGSKPTPVHYFSLSTKPSYRVHSLKDIIFQHVFCIEEKVLSPTLKLVESAYRRSILSSTCSIERNLQKSNADDWQLKERVLKAHELNVKEQRIKIGKILSGKIRTNAKIVLSGPSNILVFLGTSSMVAAICYEWLLENRMKADKERGEGDRSSFELIIPVMNTQREKMWKQCQAAWLFDHVGLDATALFFSNELAGILLDTQNLNLSPKLSVTRDVEAVQPSSIGFGRKKTSNEITASIGGDKYQNDIKDAPVKKVSPISGKPTTPPLLPQTKAPAKEIDASRGKNKNFAKMFSFGSKNMLLLDPLEVNELNQVIPMLLNIQSRPPSRHTRELSTTCTARNTSIADPEFSH</sequence>
<dbReference type="PANTHER" id="PTHR12112">
    <property type="entry name" value="BNIP - RELATED"/>
    <property type="match status" value="1"/>
</dbReference>
<protein>
    <submittedName>
        <fullName evidence="2">Uncharacterized protein</fullName>
    </submittedName>
</protein>
<evidence type="ECO:0000313" key="3">
    <source>
        <dbReference type="Proteomes" id="UP001604277"/>
    </source>
</evidence>
<dbReference type="PANTHER" id="PTHR12112:SF39">
    <property type="entry name" value="EG:152A3.5 PROTEIN (FBGN0003116_PN PROTEIN)"/>
    <property type="match status" value="1"/>
</dbReference>
<dbReference type="AlphaFoldDB" id="A0ABD1TS58"/>
<evidence type="ECO:0000256" key="1">
    <source>
        <dbReference type="SAM" id="MobiDB-lite"/>
    </source>
</evidence>
<accession>A0ABD1TS58</accession>